<dbReference type="Proteomes" id="UP001220964">
    <property type="component" value="Unassembled WGS sequence"/>
</dbReference>
<organism evidence="1 2">
    <name type="scientific">Psychromarinibacter sediminicola</name>
    <dbReference type="NCBI Taxonomy" id="3033385"/>
    <lineage>
        <taxon>Bacteria</taxon>
        <taxon>Pseudomonadati</taxon>
        <taxon>Pseudomonadota</taxon>
        <taxon>Alphaproteobacteria</taxon>
        <taxon>Rhodobacterales</taxon>
        <taxon>Paracoccaceae</taxon>
        <taxon>Psychromarinibacter</taxon>
    </lineage>
</organism>
<reference evidence="1" key="1">
    <citation type="submission" date="2023-03" db="EMBL/GenBank/DDBJ databases">
        <title>Multiphase analysis and comparison of six strains from genera Psychromarinibacter, Lutimaribacter, and Maritimibacter, including a novel species: Psychromarinibacter sediminicola sp. nov.</title>
        <authorList>
            <person name="Wang Y.-H."/>
            <person name="Ye M.-Q."/>
            <person name="Du Z.-J."/>
        </authorList>
    </citation>
    <scope>NUCLEOTIDE SEQUENCE</scope>
    <source>
        <strain evidence="1">C21-152</strain>
    </source>
</reference>
<evidence type="ECO:0000313" key="1">
    <source>
        <dbReference type="EMBL" id="MDF0600382.1"/>
    </source>
</evidence>
<evidence type="ECO:0000313" key="2">
    <source>
        <dbReference type="Proteomes" id="UP001220964"/>
    </source>
</evidence>
<name>A0AAE3T7N0_9RHOB</name>
<comment type="caution">
    <text evidence="1">The sequence shown here is derived from an EMBL/GenBank/DDBJ whole genome shotgun (WGS) entry which is preliminary data.</text>
</comment>
<proteinExistence type="predicted"/>
<protein>
    <recommendedName>
        <fullName evidence="3">PIN domain-containing protein</fullName>
    </recommendedName>
</protein>
<keyword evidence="2" id="KW-1185">Reference proteome</keyword>
<dbReference type="AlphaFoldDB" id="A0AAE3T7N0"/>
<accession>A0AAE3T7N0</accession>
<dbReference type="EMBL" id="JARGYC010000012">
    <property type="protein sequence ID" value="MDF0600382.1"/>
    <property type="molecule type" value="Genomic_DNA"/>
</dbReference>
<gene>
    <name evidence="1" type="ORF">P1J78_06545</name>
</gene>
<sequence>MAEVLIDTNLVLLFVVGEANPGAISTHRRLGAFDATDLALLKNRLARYSGHVTLPNILTETSNLLRIGKDPRSAEPAKLLVRYAQTARELYVPSHDVGSRDEFFKFGLTDTAIASLFHEGISVITVDFDFYGFLTYLGMDAINLRHDRSPSQ</sequence>
<dbReference type="RefSeq" id="WP_275566526.1">
    <property type="nucleotide sequence ID" value="NZ_JARGYC010000012.1"/>
</dbReference>
<evidence type="ECO:0008006" key="3">
    <source>
        <dbReference type="Google" id="ProtNLM"/>
    </source>
</evidence>